<evidence type="ECO:0000313" key="3">
    <source>
        <dbReference type="Ensembl" id="ENSPMAP00000004404.1"/>
    </source>
</evidence>
<dbReference type="SUPFAM" id="SSF52058">
    <property type="entry name" value="L domain-like"/>
    <property type="match status" value="1"/>
</dbReference>
<dbReference type="PANTHER" id="PTHR24369">
    <property type="entry name" value="ANTIGEN BSP, PUTATIVE-RELATED"/>
    <property type="match status" value="1"/>
</dbReference>
<evidence type="ECO:0000256" key="2">
    <source>
        <dbReference type="ARBA" id="ARBA00022737"/>
    </source>
</evidence>
<evidence type="ECO:0008006" key="4">
    <source>
        <dbReference type="Google" id="ProtNLM"/>
    </source>
</evidence>
<dbReference type="InterPro" id="IPR001611">
    <property type="entry name" value="Leu-rich_rpt"/>
</dbReference>
<dbReference type="InterPro" id="IPR003591">
    <property type="entry name" value="Leu-rich_rpt_typical-subtyp"/>
</dbReference>
<keyword evidence="2" id="KW-0677">Repeat</keyword>
<dbReference type="OMA" id="NRISTHR"/>
<dbReference type="STRING" id="7757.ENSPMAP00000004404"/>
<reference evidence="3" key="1">
    <citation type="submission" date="2025-08" db="UniProtKB">
        <authorList>
            <consortium name="Ensembl"/>
        </authorList>
    </citation>
    <scope>IDENTIFICATION</scope>
</reference>
<dbReference type="Ensembl" id="ENSPMAT00000004421.1">
    <property type="protein sequence ID" value="ENSPMAP00000004404.1"/>
    <property type="gene ID" value="ENSPMAG00000004032.1"/>
</dbReference>
<dbReference type="GO" id="GO:0005886">
    <property type="term" value="C:plasma membrane"/>
    <property type="evidence" value="ECO:0007669"/>
    <property type="project" value="TreeGrafter"/>
</dbReference>
<organism evidence="3">
    <name type="scientific">Petromyzon marinus</name>
    <name type="common">Sea lamprey</name>
    <dbReference type="NCBI Taxonomy" id="7757"/>
    <lineage>
        <taxon>Eukaryota</taxon>
        <taxon>Metazoa</taxon>
        <taxon>Chordata</taxon>
        <taxon>Craniata</taxon>
        <taxon>Vertebrata</taxon>
        <taxon>Cyclostomata</taxon>
        <taxon>Hyperoartia</taxon>
        <taxon>Petromyzontiformes</taxon>
        <taxon>Petromyzontidae</taxon>
        <taxon>Petromyzon</taxon>
    </lineage>
</organism>
<protein>
    <recommendedName>
        <fullName evidence="4">LRRCT domain-containing protein</fullName>
    </recommendedName>
</protein>
<dbReference type="InterPro" id="IPR050541">
    <property type="entry name" value="LRR_TM_domain-containing"/>
</dbReference>
<dbReference type="SMART" id="SM00369">
    <property type="entry name" value="LRR_TYP"/>
    <property type="match status" value="6"/>
</dbReference>
<dbReference type="Gene3D" id="3.80.10.10">
    <property type="entry name" value="Ribonuclease Inhibitor"/>
    <property type="match status" value="2"/>
</dbReference>
<dbReference type="InterPro" id="IPR032675">
    <property type="entry name" value="LRR_dom_sf"/>
</dbReference>
<dbReference type="PANTHER" id="PTHR24369:SF161">
    <property type="entry name" value="LEUCINE-RICH REPEAT-CONTAINING PROTEIN 53"/>
    <property type="match status" value="1"/>
</dbReference>
<proteinExistence type="predicted"/>
<keyword evidence="1" id="KW-0433">Leucine-rich repeat</keyword>
<dbReference type="Pfam" id="PF13855">
    <property type="entry name" value="LRR_8"/>
    <property type="match status" value="3"/>
</dbReference>
<evidence type="ECO:0000256" key="1">
    <source>
        <dbReference type="ARBA" id="ARBA00022614"/>
    </source>
</evidence>
<dbReference type="GeneTree" id="ENSGT00940000161826"/>
<sequence>AQTCSPQCSICLPDVTVCHGLSRVAGAAPPHTKTLLLTDGTISDLRVSDFSELSSVTLAAFSRNAVARIDDGAFRNLSDLRSLLLDGNSLVVSSITARTFEGLRSLRDLRLDGNALSAVRAEWFGDLAALDHLHLGGNVIASVTSDAFWPSALSNLTGLNLTGNLLAHVDRNAFRGLARLRWVDLDGNSLSAMPNAFAFSPELRSVRLGRNPWDCDDCGLLQLSGFLRAFL</sequence>
<name>S4RGS2_PETMA</name>
<dbReference type="HOGENOM" id="CLU_000288_18_10_1"/>
<reference evidence="3" key="2">
    <citation type="submission" date="2025-09" db="UniProtKB">
        <authorList>
            <consortium name="Ensembl"/>
        </authorList>
    </citation>
    <scope>IDENTIFICATION</scope>
</reference>
<dbReference type="AlphaFoldDB" id="S4RGS2"/>
<accession>S4RGS2</accession>